<dbReference type="PANTHER" id="PTHR45527:SF1">
    <property type="entry name" value="FATTY ACID SYNTHASE"/>
    <property type="match status" value="1"/>
</dbReference>
<dbReference type="PANTHER" id="PTHR45527">
    <property type="entry name" value="NONRIBOSOMAL PEPTIDE SYNTHETASE"/>
    <property type="match status" value="1"/>
</dbReference>
<evidence type="ECO:0000313" key="3">
    <source>
        <dbReference type="Proteomes" id="UP000660708"/>
    </source>
</evidence>
<dbReference type="GO" id="GO:0031177">
    <property type="term" value="F:phosphopantetheine binding"/>
    <property type="evidence" value="ECO:0007669"/>
    <property type="project" value="TreeGrafter"/>
</dbReference>
<dbReference type="Proteomes" id="UP000660708">
    <property type="component" value="Unassembled WGS sequence"/>
</dbReference>
<dbReference type="AlphaFoldDB" id="A0A8I0N000"/>
<protein>
    <recommendedName>
        <fullName evidence="1">AMP-dependent synthetase/ligase domain-containing protein</fullName>
    </recommendedName>
</protein>
<accession>A0A8I0N000</accession>
<feature type="domain" description="AMP-dependent synthetase/ligase" evidence="1">
    <location>
        <begin position="251"/>
        <end position="492"/>
    </location>
</feature>
<gene>
    <name evidence="2" type="ORF">PPEP_b0039</name>
</gene>
<dbReference type="GO" id="GO:0005737">
    <property type="term" value="C:cytoplasm"/>
    <property type="evidence" value="ECO:0007669"/>
    <property type="project" value="TreeGrafter"/>
</dbReference>
<proteinExistence type="predicted"/>
<dbReference type="RefSeq" id="WP_168756784.1">
    <property type="nucleotide sequence ID" value="NZ_AQHF01000033.1"/>
</dbReference>
<dbReference type="InterPro" id="IPR000873">
    <property type="entry name" value="AMP-dep_synth/lig_dom"/>
</dbReference>
<dbReference type="Gene3D" id="3.40.50.12780">
    <property type="entry name" value="N-terminal domain of ligase-like"/>
    <property type="match status" value="1"/>
</dbReference>
<comment type="caution">
    <text evidence="2">The sequence shown here is derived from an EMBL/GenBank/DDBJ whole genome shotgun (WGS) entry which is preliminary data.</text>
</comment>
<organism evidence="2 3">
    <name type="scientific">Pseudoalteromonas peptidolytica F12-50-A1</name>
    <dbReference type="NCBI Taxonomy" id="1315280"/>
    <lineage>
        <taxon>Bacteria</taxon>
        <taxon>Pseudomonadati</taxon>
        <taxon>Pseudomonadota</taxon>
        <taxon>Gammaproteobacteria</taxon>
        <taxon>Alteromonadales</taxon>
        <taxon>Pseudoalteromonadaceae</taxon>
        <taxon>Pseudoalteromonas</taxon>
    </lineage>
</organism>
<dbReference type="InterPro" id="IPR042099">
    <property type="entry name" value="ANL_N_sf"/>
</dbReference>
<dbReference type="GO" id="GO:0043041">
    <property type="term" value="P:amino acid activation for nonribosomal peptide biosynthetic process"/>
    <property type="evidence" value="ECO:0007669"/>
    <property type="project" value="TreeGrafter"/>
</dbReference>
<keyword evidence="3" id="KW-1185">Reference proteome</keyword>
<dbReference type="SUPFAM" id="SSF52777">
    <property type="entry name" value="CoA-dependent acyltransferases"/>
    <property type="match status" value="1"/>
</dbReference>
<reference evidence="2 3" key="1">
    <citation type="submission" date="2015-06" db="EMBL/GenBank/DDBJ databases">
        <title>Genome sequence of Pseudoalteromonas peptidolytica.</title>
        <authorList>
            <person name="Xie B.-B."/>
            <person name="Rong J.-C."/>
            <person name="Qin Q.-L."/>
            <person name="Zhang Y.-Z."/>
        </authorList>
    </citation>
    <scope>NUCLEOTIDE SEQUENCE [LARGE SCALE GENOMIC DNA]</scope>
    <source>
        <strain evidence="2 3">F12-50-A1</strain>
    </source>
</reference>
<dbReference type="GO" id="GO:0044550">
    <property type="term" value="P:secondary metabolite biosynthetic process"/>
    <property type="evidence" value="ECO:0007669"/>
    <property type="project" value="TreeGrafter"/>
</dbReference>
<evidence type="ECO:0000313" key="2">
    <source>
        <dbReference type="EMBL" id="MBE0348341.1"/>
    </source>
</evidence>
<dbReference type="Pfam" id="PF00501">
    <property type="entry name" value="AMP-binding"/>
    <property type="match status" value="1"/>
</dbReference>
<dbReference type="EMBL" id="AQHF01000033">
    <property type="protein sequence ID" value="MBE0348341.1"/>
    <property type="molecule type" value="Genomic_DNA"/>
</dbReference>
<sequence length="503" mass="53772">MNNNSKTSMQLSTAARWFESQAKRGFRSAIPASENTQHSANQEHTHYVADVSSLLSATEASASSTLLTAFIAYLARLTLHSEQVLAVKAAPLSQQIALFNIDLTSDFSQAIRECETTLASAAPVSNEALSQLAQQHELESHAGCAAFTQLGFASCSQSAEVNLSQMAILLCLRHTESGYSCEMSFATALYSEAIAHSLFSGFLGFLEAATSTPQAPLNTLALVGEQAETLLALGQPSYQAKAEISDLVSVFRARVAAHPQQIAVREEALHLTYEQLNKRSEQLAHILQGLGVSSGDTVAVALPRSVALVETCLAIVKLGAAYVPIALNTPIERLTLLHEQCQFAALVCGESFTLRVPDVAVINLDKTALSEAAIEPVISELDPSTRACILYTSGSTGKPKGVILKHGGLNRIALNLDHVDTDQSSVVAFCNNTAFDACSFEMWLALLNGASLAVISQEQVQDPRRFGNALTQHGVTHSFLTVALVNLYVQVDPANSTPKCTTR</sequence>
<dbReference type="InterPro" id="IPR020845">
    <property type="entry name" value="AMP-binding_CS"/>
</dbReference>
<dbReference type="PROSITE" id="PS00455">
    <property type="entry name" value="AMP_BINDING"/>
    <property type="match status" value="1"/>
</dbReference>
<dbReference type="Gene3D" id="3.30.559.30">
    <property type="entry name" value="Nonribosomal peptide synthetase, condensation domain"/>
    <property type="match status" value="1"/>
</dbReference>
<dbReference type="SUPFAM" id="SSF56801">
    <property type="entry name" value="Acetyl-CoA synthetase-like"/>
    <property type="match status" value="1"/>
</dbReference>
<name>A0A8I0N000_9GAMM</name>
<evidence type="ECO:0000259" key="1">
    <source>
        <dbReference type="Pfam" id="PF00501"/>
    </source>
</evidence>